<dbReference type="PATRIC" id="fig|246787.4.peg.3152"/>
<evidence type="ECO:0000313" key="4">
    <source>
        <dbReference type="EMBL" id="KAA5421036.1"/>
    </source>
</evidence>
<dbReference type="STRING" id="246787.BcellWH2_03045"/>
<evidence type="ECO:0000313" key="10">
    <source>
        <dbReference type="Proteomes" id="UP000482653"/>
    </source>
</evidence>
<reference evidence="8 9" key="3">
    <citation type="journal article" date="2019" name="Nat. Med.">
        <title>A library of human gut bacterial isolates paired with longitudinal multiomics data enables mechanistic microbiome research.</title>
        <authorList>
            <person name="Poyet M."/>
            <person name="Groussin M."/>
            <person name="Gibbons S.M."/>
            <person name="Avila-Pacheco J."/>
            <person name="Jiang X."/>
            <person name="Kearney S.M."/>
            <person name="Perrotta A.R."/>
            <person name="Berdy B."/>
            <person name="Zhao S."/>
            <person name="Lieberman T.D."/>
            <person name="Swanson P.K."/>
            <person name="Smith M."/>
            <person name="Roesemann S."/>
            <person name="Alexander J.E."/>
            <person name="Rich S.A."/>
            <person name="Livny J."/>
            <person name="Vlamakis H."/>
            <person name="Clish C."/>
            <person name="Bullock K."/>
            <person name="Deik A."/>
            <person name="Scott J."/>
            <person name="Pierce K.A."/>
            <person name="Xavier R.J."/>
            <person name="Alm E.J."/>
        </authorList>
    </citation>
    <scope>NUCLEOTIDE SEQUENCE [LARGE SCALE GENOMIC DNA]</scope>
    <source>
        <strain evidence="3 9">BIOML-A6</strain>
        <strain evidence="2 8">BIOML-A7</strain>
        <strain evidence="4 10">BIOML-A8</strain>
    </source>
</reference>
<gene>
    <name evidence="1" type="ORF">BcellWH2_03045</name>
    <name evidence="5" type="ORF">DWX97_24875</name>
    <name evidence="3" type="ORF">F2Y81_23530</name>
    <name evidence="2" type="ORF">F2Y86_02945</name>
    <name evidence="4" type="ORF">F2Y87_06130</name>
</gene>
<evidence type="ECO:0000313" key="9">
    <source>
        <dbReference type="Proteomes" id="UP000448877"/>
    </source>
</evidence>
<dbReference type="Proteomes" id="UP000448877">
    <property type="component" value="Unassembled WGS sequence"/>
</dbReference>
<reference evidence="5 7" key="2">
    <citation type="submission" date="2018-08" db="EMBL/GenBank/DDBJ databases">
        <title>A genome reference for cultivated species of the human gut microbiota.</title>
        <authorList>
            <person name="Zou Y."/>
            <person name="Xue W."/>
            <person name="Luo G."/>
        </authorList>
    </citation>
    <scope>NUCLEOTIDE SEQUENCE [LARGE SCALE GENOMIC DNA]</scope>
    <source>
        <strain evidence="5 7">AF22-3AC</strain>
    </source>
</reference>
<dbReference type="EMBL" id="QRVJ01000040">
    <property type="protein sequence ID" value="RGS31613.1"/>
    <property type="molecule type" value="Genomic_DNA"/>
</dbReference>
<reference evidence="1 6" key="1">
    <citation type="journal article" date="2015" name="Science">
        <title>Genetic determinants of in vivo fitness and diet responsiveness in multiple human gut Bacteroides.</title>
        <authorList>
            <person name="Wu M."/>
            <person name="McNulty N.P."/>
            <person name="Rodionov D.A."/>
            <person name="Khoroshkin M.S."/>
            <person name="Griffin N.W."/>
            <person name="Cheng J."/>
            <person name="Latreille P."/>
            <person name="Kerstetter R.A."/>
            <person name="Terrapon N."/>
            <person name="Henrissat B."/>
            <person name="Osterman A.L."/>
            <person name="Gordon J.I."/>
        </authorList>
    </citation>
    <scope>NUCLEOTIDE SEQUENCE [LARGE SCALE GENOMIC DNA]</scope>
    <source>
        <strain evidence="1 6">WH2</strain>
    </source>
</reference>
<proteinExistence type="predicted"/>
<dbReference type="Proteomes" id="UP000482653">
    <property type="component" value="Unassembled WGS sequence"/>
</dbReference>
<evidence type="ECO:0000313" key="6">
    <source>
        <dbReference type="Proteomes" id="UP000061809"/>
    </source>
</evidence>
<evidence type="ECO:0000313" key="2">
    <source>
        <dbReference type="EMBL" id="KAA5410857.1"/>
    </source>
</evidence>
<protein>
    <submittedName>
        <fullName evidence="1">Uncharacterized protein</fullName>
    </submittedName>
</protein>
<dbReference type="EMBL" id="VVYV01000055">
    <property type="protein sequence ID" value="KAA5413220.1"/>
    <property type="molecule type" value="Genomic_DNA"/>
</dbReference>
<dbReference type="Proteomes" id="UP000061809">
    <property type="component" value="Chromosome"/>
</dbReference>
<organism evidence="1 6">
    <name type="scientific">Bacteroides cellulosilyticus</name>
    <dbReference type="NCBI Taxonomy" id="246787"/>
    <lineage>
        <taxon>Bacteria</taxon>
        <taxon>Pseudomonadati</taxon>
        <taxon>Bacteroidota</taxon>
        <taxon>Bacteroidia</taxon>
        <taxon>Bacteroidales</taxon>
        <taxon>Bacteroidaceae</taxon>
        <taxon>Bacteroides</taxon>
    </lineage>
</organism>
<dbReference type="EMBL" id="VVYW01000002">
    <property type="protein sequence ID" value="KAA5410857.1"/>
    <property type="molecule type" value="Genomic_DNA"/>
</dbReference>
<dbReference type="EMBL" id="VVYX01000006">
    <property type="protein sequence ID" value="KAA5421036.1"/>
    <property type="molecule type" value="Genomic_DNA"/>
</dbReference>
<dbReference type="EMBL" id="CP012801">
    <property type="protein sequence ID" value="ALJ60283.1"/>
    <property type="molecule type" value="Genomic_DNA"/>
</dbReference>
<evidence type="ECO:0000313" key="8">
    <source>
        <dbReference type="Proteomes" id="UP000325055"/>
    </source>
</evidence>
<dbReference type="AlphaFoldDB" id="A0A0N7IFI3"/>
<evidence type="ECO:0000313" key="1">
    <source>
        <dbReference type="EMBL" id="ALJ60283.1"/>
    </source>
</evidence>
<dbReference type="Proteomes" id="UP000283341">
    <property type="component" value="Unassembled WGS sequence"/>
</dbReference>
<dbReference type="eggNOG" id="ENOG50315KM">
    <property type="taxonomic scope" value="Bacteria"/>
</dbReference>
<evidence type="ECO:0000313" key="3">
    <source>
        <dbReference type="EMBL" id="KAA5413220.1"/>
    </source>
</evidence>
<evidence type="ECO:0000313" key="7">
    <source>
        <dbReference type="Proteomes" id="UP000283341"/>
    </source>
</evidence>
<name>A0A0N7IFI3_9BACE</name>
<sequence length="150" mass="17141">MFADAMMKHLHYIFLFMCLALGMSAILQEEQPALRMLTEASADASVTPAPTGCFISMSTDYFSTIAHRPFFNDENNERKINGVLFQENFYNQASAPSKLLKLKIHPSVEQMQRIFSTHLPVEQNASLSFTPSAIRYSYGYYVYELKHILI</sequence>
<accession>A0A0N7IFI3</accession>
<dbReference type="RefSeq" id="WP_007211657.1">
    <property type="nucleotide sequence ID" value="NZ_CAXUGF010000006.1"/>
</dbReference>
<dbReference type="KEGG" id="bcel:BcellWH2_03045"/>
<evidence type="ECO:0000313" key="5">
    <source>
        <dbReference type="EMBL" id="RGS31613.1"/>
    </source>
</evidence>
<dbReference type="Proteomes" id="UP000325055">
    <property type="component" value="Unassembled WGS sequence"/>
</dbReference>